<geneLocation type="plasmid" evidence="3 4">
    <name>unnamed2</name>
</geneLocation>
<accession>A0A8T8WHU9</accession>
<feature type="transmembrane region" description="Helical" evidence="2">
    <location>
        <begin position="70"/>
        <end position="91"/>
    </location>
</feature>
<keyword evidence="3" id="KW-0614">Plasmid</keyword>
<dbReference type="Proteomes" id="UP000826254">
    <property type="component" value="Plasmid unnamed2"/>
</dbReference>
<sequence>MNTPPAGGTDRAPRKRSPGSSPSNPRAAVGHALCAAIGFVATVAFAVLFYSELVAAIEGLQPELLTTTALVFVLVWVWAGIWTAAEAAWEWRSRRTRLER</sequence>
<keyword evidence="2" id="KW-0472">Membrane</keyword>
<evidence type="ECO:0000313" key="3">
    <source>
        <dbReference type="EMBL" id="QZP39431.1"/>
    </source>
</evidence>
<evidence type="ECO:0000313" key="4">
    <source>
        <dbReference type="Proteomes" id="UP000826254"/>
    </source>
</evidence>
<keyword evidence="2" id="KW-0812">Transmembrane</keyword>
<organism evidence="3 4">
    <name type="scientific">Halobaculum magnesiiphilum</name>
    <dbReference type="NCBI Taxonomy" id="1017351"/>
    <lineage>
        <taxon>Archaea</taxon>
        <taxon>Methanobacteriati</taxon>
        <taxon>Methanobacteriota</taxon>
        <taxon>Stenosarchaea group</taxon>
        <taxon>Halobacteria</taxon>
        <taxon>Halobacteriales</taxon>
        <taxon>Haloferacaceae</taxon>
        <taxon>Halobaculum</taxon>
    </lineage>
</organism>
<name>A0A8T8WHU9_9EURY</name>
<dbReference type="KEGG" id="hmp:K6T50_17750"/>
<proteinExistence type="predicted"/>
<feature type="transmembrane region" description="Helical" evidence="2">
    <location>
        <begin position="28"/>
        <end position="50"/>
    </location>
</feature>
<keyword evidence="4" id="KW-1185">Reference proteome</keyword>
<dbReference type="RefSeq" id="WP_222609180.1">
    <property type="nucleotide sequence ID" value="NZ_CP081960.1"/>
</dbReference>
<reference evidence="3 4" key="1">
    <citation type="journal article" date="2021" name="Int. J. Syst. Evol. Microbiol.">
        <title>Halobaculum halophilum sp. nov. and Halobaculum salinum sp. nov., isolated from salt lake and saline soil.</title>
        <authorList>
            <person name="Cui H.L."/>
            <person name="Shi X.W."/>
            <person name="Yin X.M."/>
            <person name="Yang X.Y."/>
            <person name="Hou J."/>
            <person name="Zhu L."/>
        </authorList>
    </citation>
    <scope>NUCLEOTIDE SEQUENCE [LARGE SCALE GENOMIC DNA]</scope>
    <source>
        <strain evidence="3 4">NBRC 109044</strain>
    </source>
</reference>
<evidence type="ECO:0000256" key="1">
    <source>
        <dbReference type="SAM" id="MobiDB-lite"/>
    </source>
</evidence>
<evidence type="ECO:0000256" key="2">
    <source>
        <dbReference type="SAM" id="Phobius"/>
    </source>
</evidence>
<dbReference type="EMBL" id="CP081960">
    <property type="protein sequence ID" value="QZP39431.1"/>
    <property type="molecule type" value="Genomic_DNA"/>
</dbReference>
<dbReference type="GeneID" id="67180026"/>
<keyword evidence="2" id="KW-1133">Transmembrane helix</keyword>
<feature type="region of interest" description="Disordered" evidence="1">
    <location>
        <begin position="1"/>
        <end position="27"/>
    </location>
</feature>
<protein>
    <submittedName>
        <fullName evidence="3">Uncharacterized protein</fullName>
    </submittedName>
</protein>
<gene>
    <name evidence="3" type="ORF">K6T50_17750</name>
</gene>
<dbReference type="AlphaFoldDB" id="A0A8T8WHU9"/>